<dbReference type="Pfam" id="PF13692">
    <property type="entry name" value="Glyco_trans_1_4"/>
    <property type="match status" value="1"/>
</dbReference>
<evidence type="ECO:0000313" key="3">
    <source>
        <dbReference type="RefSeq" id="XP_010850680.1"/>
    </source>
</evidence>
<keyword evidence="2" id="KW-1185">Reference proteome</keyword>
<dbReference type="GeneID" id="104997531"/>
<dbReference type="GO" id="GO:0000506">
    <property type="term" value="C:glycosylphosphatidylinositol-N-acetylglucosaminyltransferase (GPI-GnT) complex"/>
    <property type="evidence" value="ECO:0007669"/>
    <property type="project" value="TreeGrafter"/>
</dbReference>
<dbReference type="PANTHER" id="PTHR45871:SF1">
    <property type="entry name" value="PHOSPHATIDYLINOSITOL N-ACETYLGLUCOSAMINYLTRANSFERASE SUBUNIT A"/>
    <property type="match status" value="1"/>
</dbReference>
<dbReference type="KEGG" id="bbis:104997531"/>
<dbReference type="InterPro" id="IPR013234">
    <property type="entry name" value="PIGA_GPI_anchor_biosynthesis"/>
</dbReference>
<feature type="domain" description="PIGA GPI anchor biosynthesis" evidence="1">
    <location>
        <begin position="1"/>
        <end position="75"/>
    </location>
</feature>
<name>A0A6P3IIB6_BISBB</name>
<protein>
    <submittedName>
        <fullName evidence="3">N-acetylglucosaminyl-phosphatidylinositol biosynthetic protein-like</fullName>
    </submittedName>
</protein>
<accession>A0A6P3IIB6</accession>
<proteinExistence type="predicted"/>
<dbReference type="Pfam" id="PF08288">
    <property type="entry name" value="PIGA"/>
    <property type="match status" value="1"/>
</dbReference>
<dbReference type="PANTHER" id="PTHR45871">
    <property type="entry name" value="N-ACETYLGLUCOSAMINYL-PHOSPHATIDYLINOSITOL BIOSYNTHETIC PROTEIN"/>
    <property type="match status" value="1"/>
</dbReference>
<dbReference type="AlphaFoldDB" id="A0A6P3IIB6"/>
<reference evidence="3" key="1">
    <citation type="submission" date="2025-08" db="UniProtKB">
        <authorList>
            <consortium name="RefSeq"/>
        </authorList>
    </citation>
    <scope>IDENTIFICATION</scope>
    <source>
        <tissue evidence="3">Blood</tissue>
    </source>
</reference>
<dbReference type="RefSeq" id="XP_010850680.1">
    <property type="nucleotide sequence ID" value="XM_010852378.1"/>
</dbReference>
<dbReference type="Gene3D" id="3.40.50.2000">
    <property type="entry name" value="Glycogen Phosphorylase B"/>
    <property type="match status" value="2"/>
</dbReference>
<dbReference type="Proteomes" id="UP000515208">
    <property type="component" value="Unplaced"/>
</dbReference>
<gene>
    <name evidence="3" type="primary">LOC104997531</name>
</gene>
<organism evidence="2 3">
    <name type="scientific">Bison bison bison</name>
    <name type="common">North American plains bison</name>
    <dbReference type="NCBI Taxonomy" id="43346"/>
    <lineage>
        <taxon>Eukaryota</taxon>
        <taxon>Metazoa</taxon>
        <taxon>Chordata</taxon>
        <taxon>Craniata</taxon>
        <taxon>Vertebrata</taxon>
        <taxon>Euteleostomi</taxon>
        <taxon>Mammalia</taxon>
        <taxon>Eutheria</taxon>
        <taxon>Laurasiatheria</taxon>
        <taxon>Artiodactyla</taxon>
        <taxon>Ruminantia</taxon>
        <taxon>Pecora</taxon>
        <taxon>Bovidae</taxon>
        <taxon>Bovinae</taxon>
        <taxon>Bison</taxon>
    </lineage>
</organism>
<sequence length="289" mass="32321">LKVYYLPLKVMYNQSTATTLFHSLPLLRYIFVRERVTIIHSHSSFSAMAHDALFHAKTMGLQTVFTDHSLFGFADVSSVLTNKLLTVSLCDTNHIICVSYTSKENTVLRAALNPEIVSVIPNAVDPTDFTPDPFRRHDSIITIVVVSRLVYRKGNEMIATIVLRSLFFLVESSLEHKDVRNVLVQGHIFLNTSLTEAFCMAIVEAASCGLQVVSTRVGGIPEVLPENLIILCEPSVKSLCEGLEKAIFQLKSGALPPPENIHNIVKTFYTWRNVAERTEKVRHVLEKGI</sequence>
<feature type="non-terminal residue" evidence="3">
    <location>
        <position position="1"/>
    </location>
</feature>
<dbReference type="SUPFAM" id="SSF53756">
    <property type="entry name" value="UDP-Glycosyltransferase/glycogen phosphorylase"/>
    <property type="match status" value="1"/>
</dbReference>
<dbReference type="GO" id="GO:0006506">
    <property type="term" value="P:GPI anchor biosynthetic process"/>
    <property type="evidence" value="ECO:0007669"/>
    <property type="project" value="InterPro"/>
</dbReference>
<evidence type="ECO:0000313" key="2">
    <source>
        <dbReference type="Proteomes" id="UP000515208"/>
    </source>
</evidence>
<dbReference type="OrthoDB" id="734129at2759"/>
<evidence type="ECO:0000259" key="1">
    <source>
        <dbReference type="Pfam" id="PF08288"/>
    </source>
</evidence>
<dbReference type="GO" id="GO:0017176">
    <property type="term" value="F:phosphatidylinositol N-acetylglucosaminyltransferase activity"/>
    <property type="evidence" value="ECO:0007669"/>
    <property type="project" value="TreeGrafter"/>
</dbReference>